<evidence type="ECO:0008006" key="7">
    <source>
        <dbReference type="Google" id="ProtNLM"/>
    </source>
</evidence>
<name>A0A268AA28_9BACI</name>
<evidence type="ECO:0000313" key="5">
    <source>
        <dbReference type="EMBL" id="PAD20976.1"/>
    </source>
</evidence>
<dbReference type="Gene3D" id="3.40.33.10">
    <property type="entry name" value="CAP"/>
    <property type="match status" value="1"/>
</dbReference>
<dbReference type="PANTHER" id="PTHR31157:SF26">
    <property type="entry name" value="SCP-LIKE EXTRACELLULAR PROTEIN"/>
    <property type="match status" value="1"/>
</dbReference>
<dbReference type="InterPro" id="IPR035940">
    <property type="entry name" value="CAP_sf"/>
</dbReference>
<dbReference type="Pfam" id="PF00188">
    <property type="entry name" value="CAP"/>
    <property type="match status" value="1"/>
</dbReference>
<organism evidence="5 6">
    <name type="scientific">Terribacillus saccharophilus</name>
    <dbReference type="NCBI Taxonomy" id="361277"/>
    <lineage>
        <taxon>Bacteria</taxon>
        <taxon>Bacillati</taxon>
        <taxon>Bacillota</taxon>
        <taxon>Bacilli</taxon>
        <taxon>Bacillales</taxon>
        <taxon>Bacillaceae</taxon>
        <taxon>Terribacillus</taxon>
    </lineage>
</organism>
<feature type="domain" description="CAP-associated" evidence="4">
    <location>
        <begin position="113"/>
        <end position="251"/>
    </location>
</feature>
<protein>
    <recommendedName>
        <fullName evidence="7">SCP domain-containing protein</fullName>
    </recommendedName>
</protein>
<evidence type="ECO:0000256" key="2">
    <source>
        <dbReference type="SAM" id="Phobius"/>
    </source>
</evidence>
<dbReference type="SUPFAM" id="SSF55797">
    <property type="entry name" value="PR-1-like"/>
    <property type="match status" value="1"/>
</dbReference>
<evidence type="ECO:0000313" key="6">
    <source>
        <dbReference type="Proteomes" id="UP000216013"/>
    </source>
</evidence>
<dbReference type="InterPro" id="IPR029410">
    <property type="entry name" value="CAP_assoc"/>
</dbReference>
<reference evidence="5 6" key="1">
    <citation type="submission" date="2017-07" db="EMBL/GenBank/DDBJ databases">
        <title>Isolation and whole genome analysis of endospore-forming bacteria from heroin.</title>
        <authorList>
            <person name="Kalinowski J."/>
            <person name="Ahrens B."/>
            <person name="Al-Dilaimi A."/>
            <person name="Winkler A."/>
            <person name="Wibberg D."/>
            <person name="Schleenbecker U."/>
            <person name="Ruckert C."/>
            <person name="Wolfel R."/>
            <person name="Grass G."/>
        </authorList>
    </citation>
    <scope>NUCLEOTIDE SEQUENCE [LARGE SCALE GENOMIC DNA]</scope>
    <source>
        <strain evidence="5 6">7528</strain>
    </source>
</reference>
<dbReference type="AlphaFoldDB" id="A0A268AA28"/>
<evidence type="ECO:0000256" key="1">
    <source>
        <dbReference type="SAM" id="MobiDB-lite"/>
    </source>
</evidence>
<keyword evidence="2" id="KW-0812">Transmembrane</keyword>
<keyword evidence="2" id="KW-1133">Transmembrane helix</keyword>
<dbReference type="InterPro" id="IPR014044">
    <property type="entry name" value="CAP_dom"/>
</dbReference>
<gene>
    <name evidence="5" type="ORF">CHH64_10475</name>
</gene>
<evidence type="ECO:0000259" key="3">
    <source>
        <dbReference type="Pfam" id="PF00188"/>
    </source>
</evidence>
<keyword evidence="2" id="KW-0472">Membrane</keyword>
<dbReference type="CDD" id="cd05379">
    <property type="entry name" value="CAP_bacterial"/>
    <property type="match status" value="1"/>
</dbReference>
<feature type="transmembrane region" description="Helical" evidence="2">
    <location>
        <begin position="59"/>
        <end position="76"/>
    </location>
</feature>
<dbReference type="PANTHER" id="PTHR31157">
    <property type="entry name" value="SCP DOMAIN-CONTAINING PROTEIN"/>
    <property type="match status" value="1"/>
</dbReference>
<accession>A0A268AA28</accession>
<feature type="region of interest" description="Disordered" evidence="1">
    <location>
        <begin position="86"/>
        <end position="108"/>
    </location>
</feature>
<dbReference type="Pfam" id="PF14504">
    <property type="entry name" value="CAP_assoc_N"/>
    <property type="match status" value="1"/>
</dbReference>
<comment type="caution">
    <text evidence="5">The sequence shown here is derived from an EMBL/GenBank/DDBJ whole genome shotgun (WGS) entry which is preliminary data.</text>
</comment>
<evidence type="ECO:0000259" key="4">
    <source>
        <dbReference type="Pfam" id="PF14504"/>
    </source>
</evidence>
<feature type="domain" description="SCP" evidence="3">
    <location>
        <begin position="283"/>
        <end position="392"/>
    </location>
</feature>
<dbReference type="Proteomes" id="UP000216013">
    <property type="component" value="Unassembled WGS sequence"/>
</dbReference>
<dbReference type="EMBL" id="NPBV01000018">
    <property type="protein sequence ID" value="PAD20976.1"/>
    <property type="molecule type" value="Genomic_DNA"/>
</dbReference>
<sequence length="396" mass="45077">MRLQKAWSGRRIDSVPNLWTTASRRWYVKLVEGVDYLRIGFCIIISATYGKGAGCMKSLRIVLLLLVVGAGVLFFWNKDDYLAPAQDAKSGDTEQTPKAEAAQKPNGDIERWINQAPETLEKDQGEPDRIDQSSYGYEWYIYDKGDTYAQYGVKDGRVISAFAVGEASLAKAKLGESREEVEQDYPLQEEVSFRYDSNRYTFKLKEKDQQIQPLAQIGDGLFAQFYFDTFEDELTAVRVLTDDQLVMERPYDVTYTGQLPEQPQLSDEQWQQVQEGMEQQVIDITNVMRSYFDVPPLEWNDQVAAVALGHSEDMQKQQYFSHVTPSGEELGDRLANGQVRFQSAGENIAAGYTDAPAAMIGWLNSEGHRKTMLDASYEELGVGVYRYYYTQNFLLQ</sequence>
<proteinExistence type="predicted"/>